<evidence type="ECO:0000313" key="2">
    <source>
        <dbReference type="Proteomes" id="UP000183144"/>
    </source>
</evidence>
<dbReference type="AlphaFoldDB" id="A0A1J4RQX7"/>
<dbReference type="EMBL" id="MNUI01000054">
    <property type="protein sequence ID" value="OIN88802.1"/>
    <property type="molecule type" value="Genomic_DNA"/>
</dbReference>
<dbReference type="Proteomes" id="UP000183144">
    <property type="component" value="Unassembled WGS sequence"/>
</dbReference>
<protein>
    <recommendedName>
        <fullName evidence="3">HD domain-containing protein</fullName>
    </recommendedName>
</protein>
<accession>A0A1J4RQX7</accession>
<dbReference type="STRING" id="1805034.AUJ59_03225"/>
<gene>
    <name evidence="1" type="ORF">AUJ59_03225</name>
</gene>
<reference evidence="1 2" key="1">
    <citation type="journal article" date="2016" name="Environ. Microbiol.">
        <title>Genomic resolution of a cold subsurface aquifer community provides metabolic insights for novel microbes adapted to high CO concentrations.</title>
        <authorList>
            <person name="Probst A.J."/>
            <person name="Castelle C.J."/>
            <person name="Singh A."/>
            <person name="Brown C.T."/>
            <person name="Anantharaman K."/>
            <person name="Sharon I."/>
            <person name="Hug L.A."/>
            <person name="Burstein D."/>
            <person name="Emerson J.B."/>
            <person name="Thomas B.C."/>
            <person name="Banfield J.F."/>
        </authorList>
    </citation>
    <scope>NUCLEOTIDE SEQUENCE [LARGE SCALE GENOMIC DNA]</scope>
    <source>
        <strain evidence="1">CG1_02_47_37</strain>
    </source>
</reference>
<evidence type="ECO:0000313" key="1">
    <source>
        <dbReference type="EMBL" id="OIN88802.1"/>
    </source>
</evidence>
<proteinExistence type="predicted"/>
<comment type="caution">
    <text evidence="1">The sequence shown here is derived from an EMBL/GenBank/DDBJ whole genome shotgun (WGS) entry which is preliminary data.</text>
</comment>
<evidence type="ECO:0008006" key="3">
    <source>
        <dbReference type="Google" id="ProtNLM"/>
    </source>
</evidence>
<organism evidence="1 2">
    <name type="scientific">Candidatus Beckwithbacteria bacterium CG1_02_47_37</name>
    <dbReference type="NCBI Taxonomy" id="1805034"/>
    <lineage>
        <taxon>Bacteria</taxon>
        <taxon>Candidatus Beckwithiibacteriota</taxon>
    </lineage>
</organism>
<name>A0A1J4RQX7_9BACT</name>
<sequence>MAEIKTGLPLNDLSYKDQRQAVAEMCVAGNWGGVIGLINKVYDFRIGADYIQATAKIFETRLSRVVRWDRNGGPIMYERDKGTSASHSVQVLLLAGWILSKVPVGQEFKTQIGEMVLVHELGESFGELSTVGNRINGKENGRMKAIKRLQKELKIDGGEKALKFSKKVDDYVSDGVLDEGERANLEEKIGEYVAKKDVGGELGEKMIQRQAETERKTYTAKIHKLIERLETTEQWMLLIKGASQMKDKYKIGSILYLKKPLRAMQEFKGKEKNSKLEDLLEQLTAGIVAGVREKSGYSG</sequence>